<sequence>MAIVPLSDILLHENVCFGRAWQFRQIGCEAYLHFAPTDAGTFAVFQSGGIDLVDICQQRRKRVRSTFPETVREPKLNGSVPGIGPEIRFRKSFTFYQISG</sequence>
<keyword evidence="2" id="KW-1185">Reference proteome</keyword>
<dbReference type="Proteomes" id="UP001054837">
    <property type="component" value="Unassembled WGS sequence"/>
</dbReference>
<proteinExistence type="predicted"/>
<reference evidence="1 2" key="1">
    <citation type="submission" date="2021-06" db="EMBL/GenBank/DDBJ databases">
        <title>Caerostris darwini draft genome.</title>
        <authorList>
            <person name="Kono N."/>
            <person name="Arakawa K."/>
        </authorList>
    </citation>
    <scope>NUCLEOTIDE SEQUENCE [LARGE SCALE GENOMIC DNA]</scope>
</reference>
<organism evidence="1 2">
    <name type="scientific">Caerostris darwini</name>
    <dbReference type="NCBI Taxonomy" id="1538125"/>
    <lineage>
        <taxon>Eukaryota</taxon>
        <taxon>Metazoa</taxon>
        <taxon>Ecdysozoa</taxon>
        <taxon>Arthropoda</taxon>
        <taxon>Chelicerata</taxon>
        <taxon>Arachnida</taxon>
        <taxon>Araneae</taxon>
        <taxon>Araneomorphae</taxon>
        <taxon>Entelegynae</taxon>
        <taxon>Araneoidea</taxon>
        <taxon>Araneidae</taxon>
        <taxon>Caerostris</taxon>
    </lineage>
</organism>
<protein>
    <submittedName>
        <fullName evidence="1">Uncharacterized protein</fullName>
    </submittedName>
</protein>
<dbReference type="EMBL" id="BPLQ01013245">
    <property type="protein sequence ID" value="GIY70900.1"/>
    <property type="molecule type" value="Genomic_DNA"/>
</dbReference>
<evidence type="ECO:0000313" key="2">
    <source>
        <dbReference type="Proteomes" id="UP001054837"/>
    </source>
</evidence>
<accession>A0AAV4VKR5</accession>
<comment type="caution">
    <text evidence="1">The sequence shown here is derived from an EMBL/GenBank/DDBJ whole genome shotgun (WGS) entry which is preliminary data.</text>
</comment>
<gene>
    <name evidence="1" type="ORF">CDAR_226021</name>
</gene>
<evidence type="ECO:0000313" key="1">
    <source>
        <dbReference type="EMBL" id="GIY70900.1"/>
    </source>
</evidence>
<name>A0AAV4VKR5_9ARAC</name>
<dbReference type="AlphaFoldDB" id="A0AAV4VKR5"/>